<dbReference type="InterPro" id="IPR011250">
    <property type="entry name" value="OMP/PagP_B-barrel"/>
</dbReference>
<dbReference type="EMBL" id="UINC01032608">
    <property type="protein sequence ID" value="SVB20546.1"/>
    <property type="molecule type" value="Genomic_DNA"/>
</dbReference>
<dbReference type="AlphaFoldDB" id="A0A382C394"/>
<reference evidence="3" key="1">
    <citation type="submission" date="2018-05" db="EMBL/GenBank/DDBJ databases">
        <authorList>
            <person name="Lanie J.A."/>
            <person name="Ng W.-L."/>
            <person name="Kazmierczak K.M."/>
            <person name="Andrzejewski T.M."/>
            <person name="Davidsen T.M."/>
            <person name="Wayne K.J."/>
            <person name="Tettelin H."/>
            <person name="Glass J.I."/>
            <person name="Rusch D."/>
            <person name="Podicherti R."/>
            <person name="Tsui H.-C.T."/>
            <person name="Winkler M.E."/>
        </authorList>
    </citation>
    <scope>NUCLEOTIDE SEQUENCE</scope>
</reference>
<name>A0A382C394_9ZZZZ</name>
<keyword evidence="2" id="KW-0812">Transmembrane</keyword>
<keyword evidence="2" id="KW-0472">Membrane</keyword>
<keyword evidence="2" id="KW-1133">Transmembrane helix</keyword>
<protein>
    <recommendedName>
        <fullName evidence="4">Outer membrane protein beta-barrel domain-containing protein</fullName>
    </recommendedName>
</protein>
<gene>
    <name evidence="3" type="ORF">METZ01_LOCUS173400</name>
</gene>
<organism evidence="3">
    <name type="scientific">marine metagenome</name>
    <dbReference type="NCBI Taxonomy" id="408172"/>
    <lineage>
        <taxon>unclassified sequences</taxon>
        <taxon>metagenomes</taxon>
        <taxon>ecological metagenomes</taxon>
    </lineage>
</organism>
<evidence type="ECO:0008006" key="4">
    <source>
        <dbReference type="Google" id="ProtNLM"/>
    </source>
</evidence>
<dbReference type="SUPFAM" id="SSF56925">
    <property type="entry name" value="OMPA-like"/>
    <property type="match status" value="1"/>
</dbReference>
<sequence length="261" mass="27764">MNGKVTLHSSADGGSMKHRVTIAAGQAYLCLLGISLWMAVSTHEAHAAQLAGADASAPTAHQEPETPELEDSGINWSSGWSYGGRGIVSMLGEENLDSGLGFTVFSVRRLIADLEIETETGRLIMNAKPDGLLPLGHMSMFPLRATLRVQLWRFGGAKPYAGGGIGVYLNRFNLDESVAAELATSGFATAVNVNPAFGFHGAGGVEWQRGPANFNVDVKYVVANANLVSTLVDQVNEQVAREISSLDLGGFWLAVGIRFNF</sequence>
<evidence type="ECO:0000313" key="3">
    <source>
        <dbReference type="EMBL" id="SVB20546.1"/>
    </source>
</evidence>
<feature type="region of interest" description="Disordered" evidence="1">
    <location>
        <begin position="51"/>
        <end position="72"/>
    </location>
</feature>
<dbReference type="Gene3D" id="2.40.160.20">
    <property type="match status" value="1"/>
</dbReference>
<accession>A0A382C394</accession>
<evidence type="ECO:0000256" key="1">
    <source>
        <dbReference type="SAM" id="MobiDB-lite"/>
    </source>
</evidence>
<proteinExistence type="predicted"/>
<evidence type="ECO:0000256" key="2">
    <source>
        <dbReference type="SAM" id="Phobius"/>
    </source>
</evidence>
<feature type="transmembrane region" description="Helical" evidence="2">
    <location>
        <begin position="20"/>
        <end position="40"/>
    </location>
</feature>